<accession>A0ACB8S5E1</accession>
<gene>
    <name evidence="1" type="ORF">FA95DRAFT_1602837</name>
</gene>
<proteinExistence type="predicted"/>
<dbReference type="EMBL" id="MU275853">
    <property type="protein sequence ID" value="KAI0051377.1"/>
    <property type="molecule type" value="Genomic_DNA"/>
</dbReference>
<evidence type="ECO:0000313" key="2">
    <source>
        <dbReference type="Proteomes" id="UP000814033"/>
    </source>
</evidence>
<keyword evidence="2" id="KW-1185">Reference proteome</keyword>
<evidence type="ECO:0000313" key="1">
    <source>
        <dbReference type="EMBL" id="KAI0051377.1"/>
    </source>
</evidence>
<protein>
    <submittedName>
        <fullName evidence="1">CBF-domain-containing protein</fullName>
    </submittedName>
</protein>
<dbReference type="Proteomes" id="UP000814033">
    <property type="component" value="Unassembled WGS sequence"/>
</dbReference>
<sequence length="597" mass="65879">MAPSSLPPAAKRRKTATKSSNKSSDDHAKIIALESALTAAVSAKASLNPLADLVELTRTADDPQALSKAIYATYRVFVLIISEGKLEVDTAEGPEDEAKVVRAWILERLADFAEALGGLMSDAETSLRTSALSIQMSLVKHLSSSLSKASTRPQFHSSFFKRVVRALLVCPPSPRAHGELSSARLATDVRDMFVGTWLSVHTDVRWFFLRDAQAVLADFPPATHPHVPDNLLSVLERLTAFPTAPDQLTTWWVDELRTKPKKPASKKGKGRAPADSDSDSAAEDAEDADDWRKFFDEPDASAGAPKSAPAARLARLTVHQSLHALPSHRAVFTRVWLALLPHLGSRELSLRALNVMHASVIPHMTRAVMLNDWVGTCVDYGGAIGLLALNTLFVLMQQYNLDYPSFYTRLYAFLDKDLLHLKYRARFFRLAEIFLSSSHLPATMLASFVKRLARLSLSGPPASIVILIPFTYNILKRHPALMVMIHRDADDASNEDPFLSDEPNPNATHALDSSLWELYTHKSHYHAGVSTLARIFEEAFTKPAYPLEDFLDHTYATLLDAELKRKVKKDPVVAFEAPSGLFTEGEGPVEGLWSFTG</sequence>
<reference evidence="1" key="1">
    <citation type="submission" date="2021-02" db="EMBL/GenBank/DDBJ databases">
        <authorList>
            <consortium name="DOE Joint Genome Institute"/>
            <person name="Ahrendt S."/>
            <person name="Looney B.P."/>
            <person name="Miyauchi S."/>
            <person name="Morin E."/>
            <person name="Drula E."/>
            <person name="Courty P.E."/>
            <person name="Chicoki N."/>
            <person name="Fauchery L."/>
            <person name="Kohler A."/>
            <person name="Kuo A."/>
            <person name="Labutti K."/>
            <person name="Pangilinan J."/>
            <person name="Lipzen A."/>
            <person name="Riley R."/>
            <person name="Andreopoulos W."/>
            <person name="He G."/>
            <person name="Johnson J."/>
            <person name="Barry K.W."/>
            <person name="Grigoriev I.V."/>
            <person name="Nagy L."/>
            <person name="Hibbett D."/>
            <person name="Henrissat B."/>
            <person name="Matheny P.B."/>
            <person name="Labbe J."/>
            <person name="Martin F."/>
        </authorList>
    </citation>
    <scope>NUCLEOTIDE SEQUENCE</scope>
    <source>
        <strain evidence="1">FP105234-sp</strain>
    </source>
</reference>
<name>A0ACB8S5E1_9AGAM</name>
<comment type="caution">
    <text evidence="1">The sequence shown here is derived from an EMBL/GenBank/DDBJ whole genome shotgun (WGS) entry which is preliminary data.</text>
</comment>
<organism evidence="1 2">
    <name type="scientific">Auriscalpium vulgare</name>
    <dbReference type="NCBI Taxonomy" id="40419"/>
    <lineage>
        <taxon>Eukaryota</taxon>
        <taxon>Fungi</taxon>
        <taxon>Dikarya</taxon>
        <taxon>Basidiomycota</taxon>
        <taxon>Agaricomycotina</taxon>
        <taxon>Agaricomycetes</taxon>
        <taxon>Russulales</taxon>
        <taxon>Auriscalpiaceae</taxon>
        <taxon>Auriscalpium</taxon>
    </lineage>
</organism>
<reference evidence="1" key="2">
    <citation type="journal article" date="2022" name="New Phytol.">
        <title>Evolutionary transition to the ectomycorrhizal habit in the genomes of a hyperdiverse lineage of mushroom-forming fungi.</title>
        <authorList>
            <person name="Looney B."/>
            <person name="Miyauchi S."/>
            <person name="Morin E."/>
            <person name="Drula E."/>
            <person name="Courty P.E."/>
            <person name="Kohler A."/>
            <person name="Kuo A."/>
            <person name="LaButti K."/>
            <person name="Pangilinan J."/>
            <person name="Lipzen A."/>
            <person name="Riley R."/>
            <person name="Andreopoulos W."/>
            <person name="He G."/>
            <person name="Johnson J."/>
            <person name="Nolan M."/>
            <person name="Tritt A."/>
            <person name="Barry K.W."/>
            <person name="Grigoriev I.V."/>
            <person name="Nagy L.G."/>
            <person name="Hibbett D."/>
            <person name="Henrissat B."/>
            <person name="Matheny P.B."/>
            <person name="Labbe J."/>
            <person name="Martin F.M."/>
        </authorList>
    </citation>
    <scope>NUCLEOTIDE SEQUENCE</scope>
    <source>
        <strain evidence="1">FP105234-sp</strain>
    </source>
</reference>